<organism evidence="2 3">
    <name type="scientific">Borreliella garinii PBr</name>
    <dbReference type="NCBI Taxonomy" id="498743"/>
    <lineage>
        <taxon>Bacteria</taxon>
        <taxon>Pseudomonadati</taxon>
        <taxon>Spirochaetota</taxon>
        <taxon>Spirochaetia</taxon>
        <taxon>Spirochaetales</taxon>
        <taxon>Borreliaceae</taxon>
        <taxon>Borreliella</taxon>
    </lineage>
</organism>
<evidence type="ECO:0000313" key="2">
    <source>
        <dbReference type="EMBL" id="ACL34898.1"/>
    </source>
</evidence>
<evidence type="ECO:0000256" key="1">
    <source>
        <dbReference type="SAM" id="Coils"/>
    </source>
</evidence>
<keyword evidence="2" id="KW-0614">Plasmid</keyword>
<keyword evidence="3" id="KW-1185">Reference proteome</keyword>
<name>B8F1S7_BORGR</name>
<dbReference type="AlphaFoldDB" id="B8F1S7"/>
<protein>
    <submittedName>
        <fullName evidence="2">Uncharacterized protein</fullName>
    </submittedName>
</protein>
<keyword evidence="1" id="KW-0175">Coiled coil</keyword>
<geneLocation type="plasmid" evidence="2 3">
    <name>PBr_lp28-9</name>
</geneLocation>
<evidence type="ECO:0000313" key="3">
    <source>
        <dbReference type="Proteomes" id="UP000006103"/>
    </source>
</evidence>
<dbReference type="RefSeq" id="WP_012622074.1">
    <property type="nucleotide sequence ID" value="NC_011854.1"/>
</dbReference>
<reference evidence="2 3" key="1">
    <citation type="journal article" date="2011" name="J. Bacteriol.">
        <title>Whole-genome sequences of two Borrelia afzelii and two Borrelia garinii Lyme disease agent isolates.</title>
        <authorList>
            <person name="Casjens S.R."/>
            <person name="Mongodin E.F."/>
            <person name="Qiu W.-G."/>
            <person name="Dunn J.J."/>
            <person name="Luft B.J."/>
            <person name="Fraser-Liggett C.M."/>
            <person name="Schutzer S.E."/>
        </authorList>
    </citation>
    <scope>NUCLEOTIDE SEQUENCE [LARGE SCALE GENOMIC DNA]</scope>
    <source>
        <strain evidence="2 3">PBr</strain>
    </source>
</reference>
<sequence length="95" mass="11073">MNKVLIFNNDPMITFIIGALGTTMLICLITIFIIYTIIKPNIIEKFKFLTINLQKTTKKLEEIEKRIEKLESKSQKAELDKTVKKSINLYKLKKP</sequence>
<feature type="coiled-coil region" evidence="1">
    <location>
        <begin position="46"/>
        <end position="80"/>
    </location>
</feature>
<dbReference type="Proteomes" id="UP000006103">
    <property type="component" value="Plasmid PBr_lp28-9"/>
</dbReference>
<proteinExistence type="predicted"/>
<accession>B8F1S7</accession>
<gene>
    <name evidence="2" type="ORF">BGAPBR_F0002</name>
</gene>
<dbReference type="EMBL" id="CP001310">
    <property type="protein sequence ID" value="ACL34898.1"/>
    <property type="molecule type" value="Genomic_DNA"/>
</dbReference>